<dbReference type="InterPro" id="IPR000160">
    <property type="entry name" value="GGDEF_dom"/>
</dbReference>
<evidence type="ECO:0000259" key="3">
    <source>
        <dbReference type="PROSITE" id="PS50887"/>
    </source>
</evidence>
<evidence type="ECO:0000313" key="4">
    <source>
        <dbReference type="EMBL" id="MDI5830839.1"/>
    </source>
</evidence>
<evidence type="ECO:0000256" key="1">
    <source>
        <dbReference type="ARBA" id="ARBA00012528"/>
    </source>
</evidence>
<gene>
    <name evidence="4" type="ORF">ODY93_04625</name>
</gene>
<dbReference type="Gene3D" id="3.30.70.270">
    <property type="match status" value="1"/>
</dbReference>
<dbReference type="Proteomes" id="UP001159075">
    <property type="component" value="Unassembled WGS sequence"/>
</dbReference>
<organism evidence="4 5">
    <name type="scientific">Shewanella xiamenensis</name>
    <dbReference type="NCBI Taxonomy" id="332186"/>
    <lineage>
        <taxon>Bacteria</taxon>
        <taxon>Pseudomonadati</taxon>
        <taxon>Pseudomonadota</taxon>
        <taxon>Gammaproteobacteria</taxon>
        <taxon>Alteromonadales</taxon>
        <taxon>Shewanellaceae</taxon>
        <taxon>Shewanella</taxon>
    </lineage>
</organism>
<dbReference type="NCBIfam" id="TIGR00254">
    <property type="entry name" value="GGDEF"/>
    <property type="match status" value="1"/>
</dbReference>
<dbReference type="PROSITE" id="PS50887">
    <property type="entry name" value="GGDEF"/>
    <property type="match status" value="1"/>
</dbReference>
<keyword evidence="5" id="KW-1185">Reference proteome</keyword>
<dbReference type="InterPro" id="IPR043128">
    <property type="entry name" value="Rev_trsase/Diguanyl_cyclase"/>
</dbReference>
<dbReference type="InterPro" id="IPR050469">
    <property type="entry name" value="Diguanylate_Cyclase"/>
</dbReference>
<protein>
    <recommendedName>
        <fullName evidence="1">diguanylate cyclase</fullName>
        <ecNumber evidence="1">2.7.7.65</ecNumber>
    </recommendedName>
</protein>
<accession>A0ABT6U8Q1</accession>
<dbReference type="PANTHER" id="PTHR45138">
    <property type="entry name" value="REGULATORY COMPONENTS OF SENSORY TRANSDUCTION SYSTEM"/>
    <property type="match status" value="1"/>
</dbReference>
<dbReference type="RefSeq" id="WP_235522154.1">
    <property type="nucleotide sequence ID" value="NZ_BLRE01000008.1"/>
</dbReference>
<dbReference type="Pfam" id="PF00990">
    <property type="entry name" value="GGDEF"/>
    <property type="match status" value="1"/>
</dbReference>
<dbReference type="SUPFAM" id="SSF55073">
    <property type="entry name" value="Nucleotide cyclase"/>
    <property type="match status" value="1"/>
</dbReference>
<feature type="domain" description="GGDEF" evidence="3">
    <location>
        <begin position="183"/>
        <end position="317"/>
    </location>
</feature>
<comment type="catalytic activity">
    <reaction evidence="2">
        <text>2 GTP = 3',3'-c-di-GMP + 2 diphosphate</text>
        <dbReference type="Rhea" id="RHEA:24898"/>
        <dbReference type="ChEBI" id="CHEBI:33019"/>
        <dbReference type="ChEBI" id="CHEBI:37565"/>
        <dbReference type="ChEBI" id="CHEBI:58805"/>
        <dbReference type="EC" id="2.7.7.65"/>
    </reaction>
</comment>
<sequence length="323" mass="36195">MYTAMVDDDWCDGSHFIEHAKFLAALLDSLEDQISVIDSTGVIQFTNLSWNRFAEQNGMPKGYNWIGTNYMNVCAGSDEPLALTAFEGIRRVIQHDQERFSMEYPCHSPDILRYFLMRVVSVQGQGVEPGYYVISHANITERKLLELEIADLSEHDALTGLANRRLFSRFLHNEWRRSQREQTPLSLLMLDLDNFKACNDHLGHQMGDDSLQMVGRVLKSFCQRPADLPCRFGGDEFALILGNTDRENAQQIAEKICQAIKALDIVIEGDTRLSASVGVATLCAGIRDSETLLLSAADAALYVAKRAGKDCCHGVHLEPCFTE</sequence>
<evidence type="ECO:0000256" key="2">
    <source>
        <dbReference type="ARBA" id="ARBA00034247"/>
    </source>
</evidence>
<dbReference type="PANTHER" id="PTHR45138:SF9">
    <property type="entry name" value="DIGUANYLATE CYCLASE DGCM-RELATED"/>
    <property type="match status" value="1"/>
</dbReference>
<dbReference type="CDD" id="cd01949">
    <property type="entry name" value="GGDEF"/>
    <property type="match status" value="1"/>
</dbReference>
<evidence type="ECO:0000313" key="5">
    <source>
        <dbReference type="Proteomes" id="UP001159075"/>
    </source>
</evidence>
<name>A0ABT6U8Q1_9GAMM</name>
<comment type="caution">
    <text evidence="4">The sequence shown here is derived from an EMBL/GenBank/DDBJ whole genome shotgun (WGS) entry which is preliminary data.</text>
</comment>
<proteinExistence type="predicted"/>
<reference evidence="4 5" key="1">
    <citation type="submission" date="2022-09" db="EMBL/GenBank/DDBJ databases">
        <title>The outer-membrane cytochrome OmcA is essential for infection of Shewanella oneidensis by a zebrafish-associated bacteriophage.</title>
        <authorList>
            <person name="Grenfell A.W."/>
            <person name="Intile P."/>
            <person name="Mcfarlane J."/>
            <person name="Leung D."/>
            <person name="Abdalla K."/>
            <person name="Wold M."/>
            <person name="Kees E."/>
            <person name="Gralnick J."/>
        </authorList>
    </citation>
    <scope>NUCLEOTIDE SEQUENCE [LARGE SCALE GENOMIC DNA]</scope>
    <source>
        <strain evidence="4 5">NF-5</strain>
    </source>
</reference>
<dbReference type="EC" id="2.7.7.65" evidence="1"/>
<dbReference type="Gene3D" id="3.30.450.20">
    <property type="entry name" value="PAS domain"/>
    <property type="match status" value="1"/>
</dbReference>
<dbReference type="InterPro" id="IPR029787">
    <property type="entry name" value="Nucleotide_cyclase"/>
</dbReference>
<dbReference type="EMBL" id="JAOTLW010000004">
    <property type="protein sequence ID" value="MDI5830839.1"/>
    <property type="molecule type" value="Genomic_DNA"/>
</dbReference>
<dbReference type="SMART" id="SM00267">
    <property type="entry name" value="GGDEF"/>
    <property type="match status" value="1"/>
</dbReference>